<evidence type="ECO:0000256" key="1">
    <source>
        <dbReference type="SAM" id="MobiDB-lite"/>
    </source>
</evidence>
<organism evidence="2 3">
    <name type="scientific">Candidatus Magasanikbacteria bacterium RIFCSPHIGHO2_02_FULL_45_10</name>
    <dbReference type="NCBI Taxonomy" id="1798679"/>
    <lineage>
        <taxon>Bacteria</taxon>
        <taxon>Candidatus Magasanikiibacteriota</taxon>
    </lineage>
</organism>
<evidence type="ECO:0008006" key="4">
    <source>
        <dbReference type="Google" id="ProtNLM"/>
    </source>
</evidence>
<dbReference type="EMBL" id="MFQA01000034">
    <property type="protein sequence ID" value="OGH68670.1"/>
    <property type="molecule type" value="Genomic_DNA"/>
</dbReference>
<name>A0A1F6MAS3_9BACT</name>
<dbReference type="InterPro" id="IPR036465">
    <property type="entry name" value="vWFA_dom_sf"/>
</dbReference>
<sequence>MSESRKYYEVAGKGQDDFSNTKIPTQIKDTQKEAEPSVYQIEAQTMLDGHRRFFTTFAKDVSLSFKFSDAFFIDLEKGEVNLAAQWFADKGFSKRQILWASLHELGHFRDLAEDPKSVMENFEYIGKQARTTGATMMKRWEDALGASDPDYIEKLKKQQPISRKNPNKTMNAVEQAAYKIHHTFYNIFDDIYDNAFVARNAPTFEPGEPGGKEVKRLYQEKLFAGTDYSKKPRHLQFVYNLLREEMVPDEAVVVGDEVQAALNQPIVFQGKTYTAKEIVKTFIKPRARQNTKAGQRYFVLQKTLEPIFQKLLQKDIEEWDPKKPETKSGQNKQSGEQEDPNKAEPEGNPFESDYNNFEQNNPDQIDEEAIKDWIDKHQKDTDQKKAAQAKAAADDKKTPEQKAQESQNVLDQNWRAEHSISTQNLKEFKKIEGEVAPYLEDLSKLWQNIVYGSSRQLDRDVEGYYKTGTELDIPELIGRYPGVVSDNPLLAAKTAEESRVMKRVVAKERLVERPDYIRVRLVGDMSGSMDENKRHILQQCFVLILSSLREFNTYLNMTRHQTKSKLAVDTEVWVFGSQAEKIKPFRDKESFDDEQAGIVKQFAKLNQTIGSTCDHLAFEAINNSLSFEDQNKIDQGKTMELIFEVTDGGSSDQAGTRQAVDSLLSKSIIVRAFQIGETDEEEKRIFNAVWNNGRESPHGEIVDKDIVKLLPALTALLKEYLSRVQL</sequence>
<gene>
    <name evidence="2" type="ORF">A3D53_02215</name>
</gene>
<accession>A0A1F6MAS3</accession>
<feature type="region of interest" description="Disordered" evidence="1">
    <location>
        <begin position="378"/>
        <end position="409"/>
    </location>
</feature>
<evidence type="ECO:0000313" key="2">
    <source>
        <dbReference type="EMBL" id="OGH68670.1"/>
    </source>
</evidence>
<dbReference type="Gene3D" id="3.40.50.410">
    <property type="entry name" value="von Willebrand factor, type A domain"/>
    <property type="match status" value="1"/>
</dbReference>
<feature type="compositionally biased region" description="Basic and acidic residues" evidence="1">
    <location>
        <begin position="392"/>
        <end position="403"/>
    </location>
</feature>
<dbReference type="SUPFAM" id="SSF53300">
    <property type="entry name" value="vWA-like"/>
    <property type="match status" value="1"/>
</dbReference>
<feature type="region of interest" description="Disordered" evidence="1">
    <location>
        <begin position="318"/>
        <end position="361"/>
    </location>
</feature>
<dbReference type="AlphaFoldDB" id="A0A1F6MAS3"/>
<dbReference type="Proteomes" id="UP000176413">
    <property type="component" value="Unassembled WGS sequence"/>
</dbReference>
<comment type="caution">
    <text evidence="2">The sequence shown here is derived from an EMBL/GenBank/DDBJ whole genome shotgun (WGS) entry which is preliminary data.</text>
</comment>
<reference evidence="2 3" key="1">
    <citation type="journal article" date="2016" name="Nat. Commun.">
        <title>Thousands of microbial genomes shed light on interconnected biogeochemical processes in an aquifer system.</title>
        <authorList>
            <person name="Anantharaman K."/>
            <person name="Brown C.T."/>
            <person name="Hug L.A."/>
            <person name="Sharon I."/>
            <person name="Castelle C.J."/>
            <person name="Probst A.J."/>
            <person name="Thomas B.C."/>
            <person name="Singh A."/>
            <person name="Wilkins M.J."/>
            <person name="Karaoz U."/>
            <person name="Brodie E.L."/>
            <person name="Williams K.H."/>
            <person name="Hubbard S.S."/>
            <person name="Banfield J.F."/>
        </authorList>
    </citation>
    <scope>NUCLEOTIDE SEQUENCE [LARGE SCALE GENOMIC DNA]</scope>
</reference>
<protein>
    <recommendedName>
        <fullName evidence="4">VWFA domain-containing protein</fullName>
    </recommendedName>
</protein>
<feature type="region of interest" description="Disordered" evidence="1">
    <location>
        <begin position="1"/>
        <end position="23"/>
    </location>
</feature>
<evidence type="ECO:0000313" key="3">
    <source>
        <dbReference type="Proteomes" id="UP000176413"/>
    </source>
</evidence>
<proteinExistence type="predicted"/>